<name>A0AAV4X7U8_CAEEX</name>
<evidence type="ECO:0000313" key="2">
    <source>
        <dbReference type="EMBL" id="GIY89939.1"/>
    </source>
</evidence>
<proteinExistence type="predicted"/>
<dbReference type="Proteomes" id="UP001054945">
    <property type="component" value="Unassembled WGS sequence"/>
</dbReference>
<gene>
    <name evidence="2" type="ORF">CEXT_125961</name>
</gene>
<organism evidence="2 3">
    <name type="scientific">Caerostris extrusa</name>
    <name type="common">Bark spider</name>
    <name type="synonym">Caerostris bankana</name>
    <dbReference type="NCBI Taxonomy" id="172846"/>
    <lineage>
        <taxon>Eukaryota</taxon>
        <taxon>Metazoa</taxon>
        <taxon>Ecdysozoa</taxon>
        <taxon>Arthropoda</taxon>
        <taxon>Chelicerata</taxon>
        <taxon>Arachnida</taxon>
        <taxon>Araneae</taxon>
        <taxon>Araneomorphae</taxon>
        <taxon>Entelegynae</taxon>
        <taxon>Araneoidea</taxon>
        <taxon>Araneidae</taxon>
        <taxon>Caerostris</taxon>
    </lineage>
</organism>
<protein>
    <submittedName>
        <fullName evidence="2">Uncharacterized protein</fullName>
    </submittedName>
</protein>
<dbReference type="EMBL" id="BPLR01017273">
    <property type="protein sequence ID" value="GIY89939.1"/>
    <property type="molecule type" value="Genomic_DNA"/>
</dbReference>
<evidence type="ECO:0000313" key="3">
    <source>
        <dbReference type="Proteomes" id="UP001054945"/>
    </source>
</evidence>
<sequence length="136" mass="15133">MDTGEQPSPPPQTISRRRCGPSPSSRPSHWRTLAHRLQLSFCAPPPLHPLTPSLLCPSLFAPSRGMHGSFRIASGFCNRAPACCFESSAAGKNRLGFVMLTPSHWIRAFQQHRINCVDSLPLKNGGFSVFYDRKFR</sequence>
<evidence type="ECO:0000256" key="1">
    <source>
        <dbReference type="SAM" id="MobiDB-lite"/>
    </source>
</evidence>
<reference evidence="2 3" key="1">
    <citation type="submission" date="2021-06" db="EMBL/GenBank/DDBJ databases">
        <title>Caerostris extrusa draft genome.</title>
        <authorList>
            <person name="Kono N."/>
            <person name="Arakawa K."/>
        </authorList>
    </citation>
    <scope>NUCLEOTIDE SEQUENCE [LARGE SCALE GENOMIC DNA]</scope>
</reference>
<feature type="region of interest" description="Disordered" evidence="1">
    <location>
        <begin position="1"/>
        <end position="27"/>
    </location>
</feature>
<accession>A0AAV4X7U8</accession>
<dbReference type="AlphaFoldDB" id="A0AAV4X7U8"/>
<comment type="caution">
    <text evidence="2">The sequence shown here is derived from an EMBL/GenBank/DDBJ whole genome shotgun (WGS) entry which is preliminary data.</text>
</comment>
<keyword evidence="3" id="KW-1185">Reference proteome</keyword>